<dbReference type="STRING" id="3871.A0A4P1RFQ5"/>
<dbReference type="AlphaFoldDB" id="A0A4P1RFQ5"/>
<keyword evidence="5" id="KW-1185">Reference proteome</keyword>
<dbReference type="Gramene" id="OIW09893">
    <property type="protein sequence ID" value="OIW09893"/>
    <property type="gene ID" value="TanjilG_32042"/>
</dbReference>
<dbReference type="PROSITE" id="PS50102">
    <property type="entry name" value="RRM"/>
    <property type="match status" value="1"/>
</dbReference>
<dbReference type="CDD" id="cd21618">
    <property type="entry name" value="RRM_AtNSRA_like"/>
    <property type="match status" value="1"/>
</dbReference>
<dbReference type="GO" id="GO:0003723">
    <property type="term" value="F:RNA binding"/>
    <property type="evidence" value="ECO:0007669"/>
    <property type="project" value="UniProtKB-UniRule"/>
</dbReference>
<dbReference type="Pfam" id="PF00076">
    <property type="entry name" value="RRM_1"/>
    <property type="match status" value="1"/>
</dbReference>
<protein>
    <recommendedName>
        <fullName evidence="3">RRM domain-containing protein</fullName>
    </recommendedName>
</protein>
<evidence type="ECO:0000313" key="5">
    <source>
        <dbReference type="Proteomes" id="UP000188354"/>
    </source>
</evidence>
<gene>
    <name evidence="4" type="ORF">TanjilG_32042</name>
</gene>
<name>A0A4P1RFQ5_LUPAN</name>
<accession>A0A4P1RFQ5</accession>
<sequence>MADSSGTTLMDLITADPTPAPTASSASSSAASPAMTPPVGLPSALGRPAGERKSKRAALMQIQSDTVSAAKAALKPVRANIMPQRQRKKPVSYSQLARSIHELAATCDQKKSVRQLVHNVFPKLAVYNSVDPSLAPSLLMLNQQCEDRSVLRYVYYYLARILSDTGAQGLSTGGGIPTPNWDALADIDAVGGVTRADVVPRIVEQLTVAAKNSEFEFHARRLQSLKALTSAPSTNSEILSRLYEVVFGILEKVGDNPQKRKKGIFGAKGGDRDSIMRSNLQYGALSALRRLPLDPGNSAFLHYAVNGISFADPVAVRQALEIVSELATRDPYSVAMALGKHVETGGALQDVLHLHDVLARVSLARLCCTISRARALDERPDIRSQFNSVLYQLLLDPSERVCFEAILCVLGKYDNNDRTEERASGWYRLTREILKLPDASSKESSKDKSQKTKRPQPLIKLVLRRLESSFRSFSRPVLHAAARVVQEMGKSRAAAFSVGLQDVDEGAHVNTFAEAADFNDSDESAHPESNEMHNYIARSDDHIGHQMLKDIQTIGSAYDRYLHSGQPSSLTSGETSTTSALGLGRGGGGFPGYPLADPSAMGHHGGDGRGLTPNGRGVNYGGQLPVDAAYRPGPETVPLPPDASNTLYVEGLPSDCTKREVAHIFRPFVGYREVRLVSKESKHRGGDPLILCFVDFENPACAATAMSALQGYKVDELHPESSHLRLQFSRYPGPRSGSGPGPGPASRGKR</sequence>
<dbReference type="InterPro" id="IPR000504">
    <property type="entry name" value="RRM_dom"/>
</dbReference>
<feature type="domain" description="RRM" evidence="3">
    <location>
        <begin position="645"/>
        <end position="731"/>
    </location>
</feature>
<feature type="region of interest" description="Disordered" evidence="2">
    <location>
        <begin position="1"/>
        <end position="55"/>
    </location>
</feature>
<organism evidence="4 5">
    <name type="scientific">Lupinus angustifolius</name>
    <name type="common">Narrow-leaved blue lupine</name>
    <dbReference type="NCBI Taxonomy" id="3871"/>
    <lineage>
        <taxon>Eukaryota</taxon>
        <taxon>Viridiplantae</taxon>
        <taxon>Streptophyta</taxon>
        <taxon>Embryophyta</taxon>
        <taxon>Tracheophyta</taxon>
        <taxon>Spermatophyta</taxon>
        <taxon>Magnoliopsida</taxon>
        <taxon>eudicotyledons</taxon>
        <taxon>Gunneridae</taxon>
        <taxon>Pentapetalae</taxon>
        <taxon>rosids</taxon>
        <taxon>fabids</taxon>
        <taxon>Fabales</taxon>
        <taxon>Fabaceae</taxon>
        <taxon>Papilionoideae</taxon>
        <taxon>50 kb inversion clade</taxon>
        <taxon>genistoids sensu lato</taxon>
        <taxon>core genistoids</taxon>
        <taxon>Genisteae</taxon>
        <taxon>Lupinus</taxon>
    </lineage>
</organism>
<proteinExistence type="predicted"/>
<dbReference type="SUPFAM" id="SSF48371">
    <property type="entry name" value="ARM repeat"/>
    <property type="match status" value="1"/>
</dbReference>
<evidence type="ECO:0000256" key="2">
    <source>
        <dbReference type="SAM" id="MobiDB-lite"/>
    </source>
</evidence>
<dbReference type="Gene3D" id="3.30.70.330">
    <property type="match status" value="1"/>
</dbReference>
<evidence type="ECO:0000313" key="4">
    <source>
        <dbReference type="EMBL" id="OIW09893.1"/>
    </source>
</evidence>
<dbReference type="InterPro" id="IPR035979">
    <property type="entry name" value="RBD_domain_sf"/>
</dbReference>
<dbReference type="InterPro" id="IPR053296">
    <property type="entry name" value="TSET_member_tstB"/>
</dbReference>
<evidence type="ECO:0000256" key="1">
    <source>
        <dbReference type="PROSITE-ProRule" id="PRU00176"/>
    </source>
</evidence>
<dbReference type="PANTHER" id="PTHR48151">
    <property type="entry name" value="SH3 DOMAIN-CONTAINING PROTEIN"/>
    <property type="match status" value="1"/>
</dbReference>
<feature type="region of interest" description="Disordered" evidence="2">
    <location>
        <begin position="727"/>
        <end position="750"/>
    </location>
</feature>
<dbReference type="PANTHER" id="PTHR48151:SF3">
    <property type="entry name" value="SH3 DOMAIN-CONTAINING PROTEIN"/>
    <property type="match status" value="1"/>
</dbReference>
<keyword evidence="1" id="KW-0694">RNA-binding</keyword>
<dbReference type="SMART" id="SM00360">
    <property type="entry name" value="RRM"/>
    <property type="match status" value="1"/>
</dbReference>
<evidence type="ECO:0000259" key="3">
    <source>
        <dbReference type="PROSITE" id="PS50102"/>
    </source>
</evidence>
<feature type="compositionally biased region" description="Low complexity" evidence="2">
    <location>
        <begin position="21"/>
        <end position="34"/>
    </location>
</feature>
<dbReference type="InterPro" id="IPR016024">
    <property type="entry name" value="ARM-type_fold"/>
</dbReference>
<reference evidence="4 5" key="1">
    <citation type="journal article" date="2017" name="Plant Biotechnol. J.">
        <title>A comprehensive draft genome sequence for lupin (Lupinus angustifolius), an emerging health food: insights into plant-microbe interactions and legume evolution.</title>
        <authorList>
            <person name="Hane J.K."/>
            <person name="Ming Y."/>
            <person name="Kamphuis L.G."/>
            <person name="Nelson M.N."/>
            <person name="Garg G."/>
            <person name="Atkins C.A."/>
            <person name="Bayer P.E."/>
            <person name="Bravo A."/>
            <person name="Bringans S."/>
            <person name="Cannon S."/>
            <person name="Edwards D."/>
            <person name="Foley R."/>
            <person name="Gao L.L."/>
            <person name="Harrison M.J."/>
            <person name="Huang W."/>
            <person name="Hurgobin B."/>
            <person name="Li S."/>
            <person name="Liu C.W."/>
            <person name="McGrath A."/>
            <person name="Morahan G."/>
            <person name="Murray J."/>
            <person name="Weller J."/>
            <person name="Jian J."/>
            <person name="Singh K.B."/>
        </authorList>
    </citation>
    <scope>NUCLEOTIDE SEQUENCE [LARGE SCALE GENOMIC DNA]</scope>
    <source>
        <strain evidence="5">cv. Tanjil</strain>
        <tissue evidence="4">Whole plant</tissue>
    </source>
</reference>
<dbReference type="InterPro" id="IPR012677">
    <property type="entry name" value="Nucleotide-bd_a/b_plait_sf"/>
</dbReference>
<dbReference type="SUPFAM" id="SSF54928">
    <property type="entry name" value="RNA-binding domain, RBD"/>
    <property type="match status" value="1"/>
</dbReference>
<dbReference type="EMBL" id="CM007366">
    <property type="protein sequence ID" value="OIW09893.1"/>
    <property type="molecule type" value="Genomic_DNA"/>
</dbReference>
<feature type="region of interest" description="Disordered" evidence="2">
    <location>
        <begin position="584"/>
        <end position="614"/>
    </location>
</feature>
<dbReference type="Proteomes" id="UP000188354">
    <property type="component" value="Chromosome LG06"/>
</dbReference>